<dbReference type="RefSeq" id="WP_115515310.1">
    <property type="nucleotide sequence ID" value="NZ_QRGO01000001.1"/>
</dbReference>
<name>A0A371B6W0_9BRAD</name>
<accession>A0A371B6W0</accession>
<sequence>MKTPKVLSDVEHEAARQLNMLMRAVKKQYHRFVSSGPRPQTVERRYIRAAEETIASAEKIIRKLKPRIAAAKRSLGVTGRKVKQKTARATAKRVTLKKRAAGSRKKKL</sequence>
<feature type="compositionally biased region" description="Basic residues" evidence="1">
    <location>
        <begin position="80"/>
        <end position="108"/>
    </location>
</feature>
<keyword evidence="3" id="KW-1185">Reference proteome</keyword>
<dbReference type="OrthoDB" id="8453474at2"/>
<dbReference type="Proteomes" id="UP000263993">
    <property type="component" value="Unassembled WGS sequence"/>
</dbReference>
<reference evidence="3" key="1">
    <citation type="submission" date="2018-08" db="EMBL/GenBank/DDBJ databases">
        <authorList>
            <person name="Kim S.-J."/>
            <person name="Jung G.-Y."/>
        </authorList>
    </citation>
    <scope>NUCLEOTIDE SEQUENCE [LARGE SCALE GENOMIC DNA]</scope>
    <source>
        <strain evidence="3">GY_H</strain>
    </source>
</reference>
<evidence type="ECO:0000313" key="3">
    <source>
        <dbReference type="Proteomes" id="UP000263993"/>
    </source>
</evidence>
<dbReference type="EMBL" id="QRGO01000001">
    <property type="protein sequence ID" value="RDV03284.1"/>
    <property type="molecule type" value="Genomic_DNA"/>
</dbReference>
<dbReference type="AlphaFoldDB" id="A0A371B6W0"/>
<protein>
    <submittedName>
        <fullName evidence="2">Uncharacterized protein</fullName>
    </submittedName>
</protein>
<organism evidence="2 3">
    <name type="scientific">Undibacter mobilis</name>
    <dbReference type="NCBI Taxonomy" id="2292256"/>
    <lineage>
        <taxon>Bacteria</taxon>
        <taxon>Pseudomonadati</taxon>
        <taxon>Pseudomonadota</taxon>
        <taxon>Alphaproteobacteria</taxon>
        <taxon>Hyphomicrobiales</taxon>
        <taxon>Nitrobacteraceae</taxon>
        <taxon>Undibacter</taxon>
    </lineage>
</organism>
<evidence type="ECO:0000313" key="2">
    <source>
        <dbReference type="EMBL" id="RDV03284.1"/>
    </source>
</evidence>
<proteinExistence type="predicted"/>
<feature type="region of interest" description="Disordered" evidence="1">
    <location>
        <begin position="76"/>
        <end position="108"/>
    </location>
</feature>
<evidence type="ECO:0000256" key="1">
    <source>
        <dbReference type="SAM" id="MobiDB-lite"/>
    </source>
</evidence>
<comment type="caution">
    <text evidence="2">The sequence shown here is derived from an EMBL/GenBank/DDBJ whole genome shotgun (WGS) entry which is preliminary data.</text>
</comment>
<gene>
    <name evidence="2" type="ORF">DXH78_00985</name>
</gene>